<proteinExistence type="predicted"/>
<accession>E2NHJ6</accession>
<reference evidence="1 2" key="2">
    <citation type="submission" date="2009-01" db="EMBL/GenBank/DDBJ databases">
        <title>Draft genome sequence of Bacteroides cellulosilyticus (DSM 14838).</title>
        <authorList>
            <person name="Sudarsanam P."/>
            <person name="Ley R."/>
            <person name="Guruge J."/>
            <person name="Turnbaugh P.J."/>
            <person name="Mahowald M."/>
            <person name="Liep D."/>
            <person name="Gordon J."/>
        </authorList>
    </citation>
    <scope>NUCLEOTIDE SEQUENCE [LARGE SCALE GENOMIC DNA]</scope>
    <source>
        <strain evidence="1 2">DSM 14838</strain>
    </source>
</reference>
<dbReference type="AlphaFoldDB" id="E2NHJ6"/>
<organism evidence="1 2">
    <name type="scientific">Bacteroides cellulosilyticus DSM 14838</name>
    <dbReference type="NCBI Taxonomy" id="537012"/>
    <lineage>
        <taxon>Bacteria</taxon>
        <taxon>Pseudomonadati</taxon>
        <taxon>Bacteroidota</taxon>
        <taxon>Bacteroidia</taxon>
        <taxon>Bacteroidales</taxon>
        <taxon>Bacteroidaceae</taxon>
        <taxon>Bacteroides</taxon>
    </lineage>
</organism>
<sequence>MTAFINFLLSTSRTDKLFYKSFILSPGAYTREHFLVAETK</sequence>
<dbReference type="HOGENOM" id="CLU_3284587_0_0_10"/>
<reference evidence="1 2" key="1">
    <citation type="submission" date="2008-12" db="EMBL/GenBank/DDBJ databases">
        <authorList>
            <person name="Fulton L."/>
            <person name="Clifton S."/>
            <person name="Fulton B."/>
            <person name="Xu J."/>
            <person name="Minx P."/>
            <person name="Pepin K.H."/>
            <person name="Johnson M."/>
            <person name="Bhonagiri V."/>
            <person name="Nash W.E."/>
            <person name="Mardis E.R."/>
            <person name="Wilson R.K."/>
        </authorList>
    </citation>
    <scope>NUCLEOTIDE SEQUENCE [LARGE SCALE GENOMIC DNA]</scope>
    <source>
        <strain evidence="1 2">DSM 14838</strain>
    </source>
</reference>
<evidence type="ECO:0000313" key="2">
    <source>
        <dbReference type="Proteomes" id="UP000003711"/>
    </source>
</evidence>
<gene>
    <name evidence="1" type="ORF">BACCELL_03773</name>
</gene>
<dbReference type="Proteomes" id="UP000003711">
    <property type="component" value="Unassembled WGS sequence"/>
</dbReference>
<evidence type="ECO:0000313" key="1">
    <source>
        <dbReference type="EMBL" id="EEF88607.1"/>
    </source>
</evidence>
<dbReference type="EMBL" id="ACCH01000278">
    <property type="protein sequence ID" value="EEF88607.1"/>
    <property type="molecule type" value="Genomic_DNA"/>
</dbReference>
<protein>
    <submittedName>
        <fullName evidence="1">Uncharacterized protein</fullName>
    </submittedName>
</protein>
<comment type="caution">
    <text evidence="1">The sequence shown here is derived from an EMBL/GenBank/DDBJ whole genome shotgun (WGS) entry which is preliminary data.</text>
</comment>
<name>E2NHJ6_9BACE</name>